<keyword evidence="2" id="KW-1133">Transmembrane helix</keyword>
<organism evidence="3 4">
    <name type="scientific">Cylicocyclus nassatus</name>
    <name type="common">Nematode worm</name>
    <dbReference type="NCBI Taxonomy" id="53992"/>
    <lineage>
        <taxon>Eukaryota</taxon>
        <taxon>Metazoa</taxon>
        <taxon>Ecdysozoa</taxon>
        <taxon>Nematoda</taxon>
        <taxon>Chromadorea</taxon>
        <taxon>Rhabditida</taxon>
        <taxon>Rhabditina</taxon>
        <taxon>Rhabditomorpha</taxon>
        <taxon>Strongyloidea</taxon>
        <taxon>Strongylidae</taxon>
        <taxon>Cylicocyclus</taxon>
    </lineage>
</organism>
<keyword evidence="2" id="KW-0472">Membrane</keyword>
<keyword evidence="2" id="KW-0812">Transmembrane</keyword>
<gene>
    <name evidence="3" type="ORF">CYNAS_LOCUS8229</name>
</gene>
<feature type="compositionally biased region" description="Basic residues" evidence="1">
    <location>
        <begin position="282"/>
        <end position="293"/>
    </location>
</feature>
<name>A0AA36GQD2_CYLNA</name>
<feature type="compositionally biased region" description="Basic and acidic residues" evidence="1">
    <location>
        <begin position="117"/>
        <end position="127"/>
    </location>
</feature>
<accession>A0AA36GQD2</accession>
<dbReference type="EMBL" id="CATQJL010000112">
    <property type="protein sequence ID" value="CAJ0596246.1"/>
    <property type="molecule type" value="Genomic_DNA"/>
</dbReference>
<evidence type="ECO:0000313" key="4">
    <source>
        <dbReference type="Proteomes" id="UP001176961"/>
    </source>
</evidence>
<feature type="region of interest" description="Disordered" evidence="1">
    <location>
        <begin position="117"/>
        <end position="179"/>
    </location>
</feature>
<sequence length="293" mass="33045">MAGGRVIVDDSLVTVTVFWTLSMSILSNSYHFPQFVLMWVILLVIIVLATILTLLVLFMCWRCCKEKNETTKSKEPESVVSLSFPLPPPVGETDDMDETQYERNVVRTFRHHELGESEEGRIEKNEDYVNNAPRRKSKARQLMEERKQSSKDGPRFLFEAPPAYDETTDAGANQSGEKRRMVSLKMPDLPVRKVGDTQILNFREAPTQSLSSTTMTAILKTLNESRREEPKSALAIPTRVPGPSTRSISAETPYSNTLREPSAEQEHKGSSEAAKASDRKAVKPSKVKKKRRC</sequence>
<feature type="compositionally biased region" description="Basic and acidic residues" evidence="1">
    <location>
        <begin position="141"/>
        <end position="154"/>
    </location>
</feature>
<reference evidence="3" key="1">
    <citation type="submission" date="2023-07" db="EMBL/GenBank/DDBJ databases">
        <authorList>
            <consortium name="CYATHOMIX"/>
        </authorList>
    </citation>
    <scope>NUCLEOTIDE SEQUENCE</scope>
    <source>
        <strain evidence="3">N/A</strain>
    </source>
</reference>
<dbReference type="AlphaFoldDB" id="A0AA36GQD2"/>
<feature type="region of interest" description="Disordered" evidence="1">
    <location>
        <begin position="223"/>
        <end position="293"/>
    </location>
</feature>
<comment type="caution">
    <text evidence="3">The sequence shown here is derived from an EMBL/GenBank/DDBJ whole genome shotgun (WGS) entry which is preliminary data.</text>
</comment>
<evidence type="ECO:0000313" key="3">
    <source>
        <dbReference type="EMBL" id="CAJ0596246.1"/>
    </source>
</evidence>
<feature type="transmembrane region" description="Helical" evidence="2">
    <location>
        <begin position="12"/>
        <end position="30"/>
    </location>
</feature>
<feature type="compositionally biased region" description="Polar residues" evidence="1">
    <location>
        <begin position="244"/>
        <end position="259"/>
    </location>
</feature>
<evidence type="ECO:0000256" key="1">
    <source>
        <dbReference type="SAM" id="MobiDB-lite"/>
    </source>
</evidence>
<feature type="compositionally biased region" description="Basic and acidic residues" evidence="1">
    <location>
        <begin position="261"/>
        <end position="281"/>
    </location>
</feature>
<feature type="transmembrane region" description="Helical" evidence="2">
    <location>
        <begin position="36"/>
        <end position="58"/>
    </location>
</feature>
<dbReference type="Proteomes" id="UP001176961">
    <property type="component" value="Unassembled WGS sequence"/>
</dbReference>
<feature type="region of interest" description="Disordered" evidence="1">
    <location>
        <begin position="72"/>
        <end position="96"/>
    </location>
</feature>
<keyword evidence="4" id="KW-1185">Reference proteome</keyword>
<proteinExistence type="predicted"/>
<protein>
    <submittedName>
        <fullName evidence="3">Uncharacterized protein</fullName>
    </submittedName>
</protein>
<evidence type="ECO:0000256" key="2">
    <source>
        <dbReference type="SAM" id="Phobius"/>
    </source>
</evidence>